<reference evidence="4 5" key="1">
    <citation type="submission" date="2023-07" db="EMBL/GenBank/DDBJ databases">
        <title>Genomic Encyclopedia of Type Strains, Phase IV (KMG-IV): sequencing the most valuable type-strain genomes for metagenomic binning, comparative biology and taxonomic classification.</title>
        <authorList>
            <person name="Goeker M."/>
        </authorList>
    </citation>
    <scope>NUCLEOTIDE SEQUENCE [LARGE SCALE GENOMIC DNA]</scope>
    <source>
        <strain evidence="4 5">DSM 16784</strain>
    </source>
</reference>
<sequence length="77" mass="8651">MDKKIEEIINVISKIRPYIQRDGGDVEFSRFEDGIVYVKMLGACVGCLAIDDTIKFGLEAMLQDEIDGIKEVVVVEE</sequence>
<proteinExistence type="inferred from homology"/>
<dbReference type="RefSeq" id="WP_307410796.1">
    <property type="nucleotide sequence ID" value="NZ_JAUSUR010000008.1"/>
</dbReference>
<dbReference type="InterPro" id="IPR001075">
    <property type="entry name" value="NIF_FeS_clus_asmbl_NifU_C"/>
</dbReference>
<dbReference type="Gene3D" id="3.30.300.130">
    <property type="entry name" value="Fe-S cluster assembly (FSCA)"/>
    <property type="match status" value="1"/>
</dbReference>
<keyword evidence="5" id="KW-1185">Reference proteome</keyword>
<comment type="similarity">
    <text evidence="1">Belongs to the NifU family.</text>
</comment>
<feature type="domain" description="NIF system FeS cluster assembly NifU C-terminal" evidence="3">
    <location>
        <begin position="10"/>
        <end position="73"/>
    </location>
</feature>
<evidence type="ECO:0000313" key="5">
    <source>
        <dbReference type="Proteomes" id="UP001230220"/>
    </source>
</evidence>
<evidence type="ECO:0000256" key="1">
    <source>
        <dbReference type="ARBA" id="ARBA00006420"/>
    </source>
</evidence>
<comment type="caution">
    <text evidence="4">The sequence shown here is derived from an EMBL/GenBank/DDBJ whole genome shotgun (WGS) entry which is preliminary data.</text>
</comment>
<protein>
    <submittedName>
        <fullName evidence="4">Fe-S cluster biogenesis protein NfuA</fullName>
    </submittedName>
</protein>
<accession>A0ABU0E7U7</accession>
<dbReference type="PANTHER" id="PTHR11178">
    <property type="entry name" value="IRON-SULFUR CLUSTER SCAFFOLD PROTEIN NFU-RELATED"/>
    <property type="match status" value="1"/>
</dbReference>
<dbReference type="Pfam" id="PF01106">
    <property type="entry name" value="NifU"/>
    <property type="match status" value="1"/>
</dbReference>
<dbReference type="PANTHER" id="PTHR11178:SF1">
    <property type="entry name" value="NFU1 IRON-SULFUR CLUSTER SCAFFOLD HOMOLOG, MITOCHONDRIAL"/>
    <property type="match status" value="1"/>
</dbReference>
<dbReference type="EMBL" id="JAUSUR010000008">
    <property type="protein sequence ID" value="MDQ0362783.1"/>
    <property type="molecule type" value="Genomic_DNA"/>
</dbReference>
<name>A0ABU0E7U7_9FIRM</name>
<evidence type="ECO:0000259" key="3">
    <source>
        <dbReference type="Pfam" id="PF01106"/>
    </source>
</evidence>
<evidence type="ECO:0000256" key="2">
    <source>
        <dbReference type="ARBA" id="ARBA00049958"/>
    </source>
</evidence>
<comment type="function">
    <text evidence="2">May be involved in the formation or repair of [Fe-S] clusters present in iron-sulfur proteins.</text>
</comment>
<dbReference type="Proteomes" id="UP001230220">
    <property type="component" value="Unassembled WGS sequence"/>
</dbReference>
<gene>
    <name evidence="4" type="ORF">J2S15_003544</name>
</gene>
<evidence type="ECO:0000313" key="4">
    <source>
        <dbReference type="EMBL" id="MDQ0362783.1"/>
    </source>
</evidence>
<dbReference type="SUPFAM" id="SSF117916">
    <property type="entry name" value="Fe-S cluster assembly (FSCA) domain-like"/>
    <property type="match status" value="1"/>
</dbReference>
<organism evidence="4 5">
    <name type="scientific">Breznakia pachnodae</name>
    <dbReference type="NCBI Taxonomy" id="265178"/>
    <lineage>
        <taxon>Bacteria</taxon>
        <taxon>Bacillati</taxon>
        <taxon>Bacillota</taxon>
        <taxon>Erysipelotrichia</taxon>
        <taxon>Erysipelotrichales</taxon>
        <taxon>Erysipelotrichaceae</taxon>
        <taxon>Breznakia</taxon>
    </lineage>
</organism>
<dbReference type="InterPro" id="IPR034904">
    <property type="entry name" value="FSCA_dom_sf"/>
</dbReference>